<dbReference type="GO" id="GO:0032259">
    <property type="term" value="P:methylation"/>
    <property type="evidence" value="ECO:0007669"/>
    <property type="project" value="UniProtKB-KW"/>
</dbReference>
<evidence type="ECO:0000256" key="3">
    <source>
        <dbReference type="ARBA" id="ARBA00022603"/>
    </source>
</evidence>
<dbReference type="GO" id="GO:0008168">
    <property type="term" value="F:methyltransferase activity"/>
    <property type="evidence" value="ECO:0007669"/>
    <property type="project" value="UniProtKB-KW"/>
</dbReference>
<keyword evidence="3" id="KW-0489">Methyltransferase</keyword>
<evidence type="ECO:0000256" key="5">
    <source>
        <dbReference type="ARBA" id="ARBA00022691"/>
    </source>
</evidence>
<dbReference type="Pfam" id="PF00590">
    <property type="entry name" value="TP_methylase"/>
    <property type="match status" value="1"/>
</dbReference>
<keyword evidence="4" id="KW-0808">Transferase</keyword>
<evidence type="ECO:0000256" key="4">
    <source>
        <dbReference type="ARBA" id="ARBA00022679"/>
    </source>
</evidence>
<dbReference type="PANTHER" id="PTHR46111:SF1">
    <property type="entry name" value="RIBOSOMAL RNA SMALL SUBUNIT METHYLTRANSFERASE I"/>
    <property type="match status" value="1"/>
</dbReference>
<proteinExistence type="predicted"/>
<dbReference type="PIRSF" id="PIRSF005917">
    <property type="entry name" value="MTase_YraL"/>
    <property type="match status" value="1"/>
</dbReference>
<dbReference type="NCBIfam" id="TIGR00096">
    <property type="entry name" value="16S rRNA (cytidine(1402)-2'-O)-methyltransferase"/>
    <property type="match status" value="1"/>
</dbReference>
<dbReference type="InterPro" id="IPR035996">
    <property type="entry name" value="4pyrrol_Methylase_sf"/>
</dbReference>
<dbReference type="PANTHER" id="PTHR46111">
    <property type="entry name" value="RIBOSOMAL RNA SMALL SUBUNIT METHYLTRANSFERASE I"/>
    <property type="match status" value="1"/>
</dbReference>
<keyword evidence="1" id="KW-0963">Cytoplasm</keyword>
<dbReference type="SUPFAM" id="SSF53790">
    <property type="entry name" value="Tetrapyrrole methylase"/>
    <property type="match status" value="1"/>
</dbReference>
<dbReference type="Gene3D" id="3.30.950.10">
    <property type="entry name" value="Methyltransferase, Cobalt-precorrin-4 Transmethylase, Domain 2"/>
    <property type="match status" value="1"/>
</dbReference>
<dbReference type="Gene3D" id="3.40.1010.10">
    <property type="entry name" value="Cobalt-precorrin-4 Transmethylase, Domain 1"/>
    <property type="match status" value="1"/>
</dbReference>
<evidence type="ECO:0000259" key="6">
    <source>
        <dbReference type="Pfam" id="PF00590"/>
    </source>
</evidence>
<reference evidence="7" key="1">
    <citation type="submission" date="2018-05" db="EMBL/GenBank/DDBJ databases">
        <authorList>
            <person name="Lanie J.A."/>
            <person name="Ng W.-L."/>
            <person name="Kazmierczak K.M."/>
            <person name="Andrzejewski T.M."/>
            <person name="Davidsen T.M."/>
            <person name="Wayne K.J."/>
            <person name="Tettelin H."/>
            <person name="Glass J.I."/>
            <person name="Rusch D."/>
            <person name="Podicherti R."/>
            <person name="Tsui H.-C.T."/>
            <person name="Winkler M.E."/>
        </authorList>
    </citation>
    <scope>NUCLEOTIDE SEQUENCE</scope>
</reference>
<feature type="domain" description="Tetrapyrrole methylase" evidence="6">
    <location>
        <begin position="1"/>
        <end position="196"/>
    </location>
</feature>
<protein>
    <recommendedName>
        <fullName evidence="6">Tetrapyrrole methylase domain-containing protein</fullName>
    </recommendedName>
</protein>
<dbReference type="InterPro" id="IPR014777">
    <property type="entry name" value="4pyrrole_Mease_sub1"/>
</dbReference>
<dbReference type="InterPro" id="IPR008189">
    <property type="entry name" value="rRNA_ssu_MeTfrase_I"/>
</dbReference>
<dbReference type="InterPro" id="IPR014776">
    <property type="entry name" value="4pyrrole_Mease_sub2"/>
</dbReference>
<dbReference type="CDD" id="cd11648">
    <property type="entry name" value="RsmI"/>
    <property type="match status" value="1"/>
</dbReference>
<keyword evidence="5" id="KW-0949">S-adenosyl-L-methionine</keyword>
<dbReference type="GO" id="GO:0006364">
    <property type="term" value="P:rRNA processing"/>
    <property type="evidence" value="ECO:0007669"/>
    <property type="project" value="UniProtKB-KW"/>
</dbReference>
<evidence type="ECO:0000256" key="1">
    <source>
        <dbReference type="ARBA" id="ARBA00022490"/>
    </source>
</evidence>
<sequence>MLYIIASPIGNLEDLTLRSIRILKEIDLIFCEDTRVTKKLLRHYEITKPLLRYIDDDSKINFYRDKLKSNDIALITDAGTPLLSDPGYKLINIARQNNIDVTSIPGSSALMTAVSLSGRKMNNFIFEGFFSKKSTDQLILSSKLRYRTKDTFLFDSPKRINATLNFLKNKLLERDVIVFHELTKLNEKVIAFNLVDLPLYDFKPLGEYIILISGTTIKYSKIDEDFSTYIKKEIEYLVTNGLSLKNSAKIIADIFDLPRKDIYNIWIDKN</sequence>
<gene>
    <name evidence="7" type="ORF">METZ01_LOCUS253118</name>
</gene>
<dbReference type="EMBL" id="UINC01068018">
    <property type="protein sequence ID" value="SVC00264.1"/>
    <property type="molecule type" value="Genomic_DNA"/>
</dbReference>
<evidence type="ECO:0000313" key="7">
    <source>
        <dbReference type="EMBL" id="SVC00264.1"/>
    </source>
</evidence>
<evidence type="ECO:0000256" key="2">
    <source>
        <dbReference type="ARBA" id="ARBA00022552"/>
    </source>
</evidence>
<organism evidence="7">
    <name type="scientific">marine metagenome</name>
    <dbReference type="NCBI Taxonomy" id="408172"/>
    <lineage>
        <taxon>unclassified sequences</taxon>
        <taxon>metagenomes</taxon>
        <taxon>ecological metagenomes</taxon>
    </lineage>
</organism>
<keyword evidence="2" id="KW-0698">rRNA processing</keyword>
<dbReference type="InterPro" id="IPR000878">
    <property type="entry name" value="4pyrrol_Mease"/>
</dbReference>
<accession>A0A382IKH7</accession>
<name>A0A382IKH7_9ZZZZ</name>
<dbReference type="AlphaFoldDB" id="A0A382IKH7"/>